<evidence type="ECO:0000313" key="1">
    <source>
        <dbReference type="EMBL" id="SQF24550.1"/>
    </source>
</evidence>
<dbReference type="SUPFAM" id="SSF49401">
    <property type="entry name" value="Bacterial adhesins"/>
    <property type="match status" value="1"/>
</dbReference>
<dbReference type="RefSeq" id="WP_100262196.1">
    <property type="nucleotide sequence ID" value="NZ_BPPS01000001.1"/>
</dbReference>
<dbReference type="EMBL" id="LS483339">
    <property type="protein sequence ID" value="SQF24550.1"/>
    <property type="molecule type" value="Genomic_DNA"/>
</dbReference>
<dbReference type="Gene3D" id="2.60.40.740">
    <property type="match status" value="1"/>
</dbReference>
<sequence>MIWELDTLYSDEVEEREHITLDFVGRIIQVTVGKVQSPPPWEEVISKWGSQDKQSLTLLNWQMCLNDSRLVHNNLRLIDTWSDNQRFLDGSLQLRYIDLADP</sequence>
<gene>
    <name evidence="1" type="ORF">NCTC12958_00738</name>
</gene>
<name>A0A2X3U6Y9_STRTR</name>
<dbReference type="InterPro" id="IPR008966">
    <property type="entry name" value="Adhesion_dom_sf"/>
</dbReference>
<organism evidence="1 2">
    <name type="scientific">Streptococcus thermophilus</name>
    <dbReference type="NCBI Taxonomy" id="1308"/>
    <lineage>
        <taxon>Bacteria</taxon>
        <taxon>Bacillati</taxon>
        <taxon>Bacillota</taxon>
        <taxon>Bacilli</taxon>
        <taxon>Lactobacillales</taxon>
        <taxon>Streptococcaceae</taxon>
        <taxon>Streptococcus</taxon>
    </lineage>
</organism>
<evidence type="ECO:0000313" key="2">
    <source>
        <dbReference type="Proteomes" id="UP000249634"/>
    </source>
</evidence>
<accession>A0A2X3U6Y9</accession>
<reference evidence="1 2" key="1">
    <citation type="submission" date="2018-06" db="EMBL/GenBank/DDBJ databases">
        <authorList>
            <consortium name="Pathogen Informatics"/>
            <person name="Doyle S."/>
        </authorList>
    </citation>
    <scope>NUCLEOTIDE SEQUENCE [LARGE SCALE GENOMIC DNA]</scope>
    <source>
        <strain evidence="1 2">NCTC12958</strain>
    </source>
</reference>
<proteinExistence type="predicted"/>
<dbReference type="Proteomes" id="UP000249634">
    <property type="component" value="Chromosome 1"/>
</dbReference>
<keyword evidence="1" id="KW-0176">Collagen</keyword>
<dbReference type="AlphaFoldDB" id="A0A2X3U6Y9"/>
<protein>
    <submittedName>
        <fullName evidence="1">Lpxtg cell wall surface protein, collagen binding domain protein</fullName>
    </submittedName>
</protein>